<dbReference type="InterPro" id="IPR040273">
    <property type="entry name" value="PIP1"/>
</dbReference>
<dbReference type="Gramene" id="TraesCAD_scaffold_040357_01G000100.1">
    <property type="protein sequence ID" value="TraesCAD_scaffold_040357_01G000100.1"/>
    <property type="gene ID" value="TraesCAD_scaffold_040357_01G000100"/>
</dbReference>
<dbReference type="AlphaFoldDB" id="A0A3B6NQL7"/>
<keyword evidence="1" id="KW-0732">Signal</keyword>
<dbReference type="OrthoDB" id="671495at2759"/>
<protein>
    <recommendedName>
        <fullName evidence="4">Secreted protein</fullName>
    </recommendedName>
</protein>
<proteinExistence type="predicted"/>
<sequence length="85" mass="8684">MRSRRLATPACISLLIIAALLCAAPVAIDAARQVPIPDGGGLLNSHDTAAAYTTLHEGTRSKTASTVMAWTAQLPAGPSPRGPGH</sequence>
<dbReference type="OMA" id="MPERAWS"/>
<dbReference type="Proteomes" id="UP000019116">
    <property type="component" value="Chromosome 6A"/>
</dbReference>
<evidence type="ECO:0000256" key="1">
    <source>
        <dbReference type="SAM" id="SignalP"/>
    </source>
</evidence>
<dbReference type="Gramene" id="TraesPARA_EIv1.0_1945510.1">
    <property type="protein sequence ID" value="TraesPARA_EIv1.0_1945510.1.CDS1"/>
    <property type="gene ID" value="TraesPARA_EIv1.0_1945510"/>
</dbReference>
<dbReference type="Gramene" id="TraesSYM6A03G03282960.1">
    <property type="protein sequence ID" value="TraesSYM6A03G03282960.1.CDS1"/>
    <property type="gene ID" value="TraesSYM6A03G03282960"/>
</dbReference>
<evidence type="ECO:0000313" key="2">
    <source>
        <dbReference type="EnsemblPlants" id="TraesCS6A02G216000.1.cds1"/>
    </source>
</evidence>
<dbReference type="Gramene" id="TraesCLE_scaffold_055874_01G000100.1">
    <property type="protein sequence ID" value="TraesCLE_scaffold_055874_01G000100.1"/>
    <property type="gene ID" value="TraesCLE_scaffold_055874_01G000100"/>
</dbReference>
<feature type="chain" id="PRO_5043178491" description="Secreted protein" evidence="1">
    <location>
        <begin position="31"/>
        <end position="85"/>
    </location>
</feature>
<organism evidence="2">
    <name type="scientific">Triticum aestivum</name>
    <name type="common">Wheat</name>
    <dbReference type="NCBI Taxonomy" id="4565"/>
    <lineage>
        <taxon>Eukaryota</taxon>
        <taxon>Viridiplantae</taxon>
        <taxon>Streptophyta</taxon>
        <taxon>Embryophyta</taxon>
        <taxon>Tracheophyta</taxon>
        <taxon>Spermatophyta</taxon>
        <taxon>Magnoliopsida</taxon>
        <taxon>Liliopsida</taxon>
        <taxon>Poales</taxon>
        <taxon>Poaceae</taxon>
        <taxon>BOP clade</taxon>
        <taxon>Pooideae</taxon>
        <taxon>Triticodae</taxon>
        <taxon>Triticeae</taxon>
        <taxon>Triticinae</taxon>
        <taxon>Triticum</taxon>
    </lineage>
</organism>
<evidence type="ECO:0008006" key="4">
    <source>
        <dbReference type="Google" id="ProtNLM"/>
    </source>
</evidence>
<reference evidence="2" key="1">
    <citation type="submission" date="2018-08" db="EMBL/GenBank/DDBJ databases">
        <authorList>
            <person name="Rossello M."/>
        </authorList>
    </citation>
    <scope>NUCLEOTIDE SEQUENCE [LARGE SCALE GENOMIC DNA]</scope>
    <source>
        <strain evidence="2">cv. Chinese Spring</strain>
    </source>
</reference>
<accession>A0A3B6NQL7</accession>
<dbReference type="Gramene" id="TraesNOR6A03G03373930.1">
    <property type="protein sequence ID" value="TraesNOR6A03G03373930.1.CDS1"/>
    <property type="gene ID" value="TraesNOR6A03G03373930"/>
</dbReference>
<feature type="signal peptide" evidence="1">
    <location>
        <begin position="1"/>
        <end position="30"/>
    </location>
</feature>
<evidence type="ECO:0000313" key="3">
    <source>
        <dbReference type="Proteomes" id="UP000019116"/>
    </source>
</evidence>
<dbReference type="Gramene" id="TraesJAG6A03G03334820.1">
    <property type="protein sequence ID" value="TraesJAG6A03G03334820.1.CDS1"/>
    <property type="gene ID" value="TraesJAG6A03G03334820"/>
</dbReference>
<dbReference type="PANTHER" id="PTHR37245">
    <property type="entry name" value="PAMP-INDUCED SECRETED PEPTIDE 1"/>
    <property type="match status" value="1"/>
</dbReference>
<dbReference type="EnsemblPlants" id="TraesCS6A02G216000.1">
    <property type="protein sequence ID" value="TraesCS6A02G216000.1.cds1"/>
    <property type="gene ID" value="TraesCS6A02G216000"/>
</dbReference>
<keyword evidence="3" id="KW-1185">Reference proteome</keyword>
<dbReference type="Gramene" id="TraesCS6A03G0593600.1">
    <property type="protein sequence ID" value="TraesCS6A03G0593600.1.CDS1"/>
    <property type="gene ID" value="TraesCS6A03G0593600"/>
</dbReference>
<dbReference type="PANTHER" id="PTHR37245:SF9">
    <property type="entry name" value="SECRETED PROTEIN"/>
    <property type="match status" value="1"/>
</dbReference>
<dbReference type="Gramene" id="TraesCS6A02G216000.1">
    <property type="protein sequence ID" value="TraesCS6A02G216000.1.cds1"/>
    <property type="gene ID" value="TraesCS6A02G216000"/>
</dbReference>
<reference evidence="2" key="2">
    <citation type="submission" date="2018-10" db="UniProtKB">
        <authorList>
            <consortium name="EnsemblPlants"/>
        </authorList>
    </citation>
    <scope>IDENTIFICATION</scope>
</reference>
<dbReference type="Gramene" id="TraesLAC6A03G03297040.1">
    <property type="protein sequence ID" value="TraesLAC6A03G03297040.1.CDS1"/>
    <property type="gene ID" value="TraesLAC6A03G03297040"/>
</dbReference>
<name>A0A3B6NQL7_WHEAT</name>
<dbReference type="GO" id="GO:0006952">
    <property type="term" value="P:defense response"/>
    <property type="evidence" value="ECO:0007669"/>
    <property type="project" value="InterPro"/>
</dbReference>